<dbReference type="Gene3D" id="3.30.457.10">
    <property type="entry name" value="Copper amine oxidase-like, N-terminal domain"/>
    <property type="match status" value="1"/>
</dbReference>
<dbReference type="PANTHER" id="PTHR45982:SF1">
    <property type="entry name" value="REGULATOR OF CHROMOSOME CONDENSATION"/>
    <property type="match status" value="1"/>
</dbReference>
<keyword evidence="4" id="KW-1185">Reference proteome</keyword>
<dbReference type="InterPro" id="IPR000408">
    <property type="entry name" value="Reg_chr_condens"/>
</dbReference>
<evidence type="ECO:0000259" key="2">
    <source>
        <dbReference type="Pfam" id="PF07833"/>
    </source>
</evidence>
<evidence type="ECO:0000313" key="4">
    <source>
        <dbReference type="Proteomes" id="UP000553776"/>
    </source>
</evidence>
<dbReference type="GO" id="GO:0005737">
    <property type="term" value="C:cytoplasm"/>
    <property type="evidence" value="ECO:0007669"/>
    <property type="project" value="TreeGrafter"/>
</dbReference>
<name>A0A841TZJ6_9BACL</name>
<dbReference type="Gene3D" id="2.130.10.30">
    <property type="entry name" value="Regulator of chromosome condensation 1/beta-lactamase-inhibitor protein II"/>
    <property type="match status" value="2"/>
</dbReference>
<dbReference type="InterPro" id="IPR051553">
    <property type="entry name" value="Ran_GTPase-activating"/>
</dbReference>
<feature type="chain" id="PRO_5039027551" evidence="1">
    <location>
        <begin position="23"/>
        <end position="510"/>
    </location>
</feature>
<sequence length="510" mass="54833">MNKRRLALAVFASLSLASISPAAALADESLFLPSVADHGGIAGYGASSLVKSDGTYWTWGDGRSAPTQIAGLSDVETVLEGSLVVKKDGSVWHWEKTDSADGAKVEKVEGLTRPVAVRYTYYGTLAVDAEGNVFRAEMKDRGPDMTRFAPVTGIGDVADLTYYYDGRNRDGQAQWVFLKRDGTVWKNADYAFDRFVPIPSAGPASSVQSQLVLKKDGTVLAWPIDNTGTAPSWNGDAAVRVPGLSGIRSVWTNTNTNLAIDAEGKLWFWGATITGWTDSTVLHNRTTPVQLKGLPRVKTAYAVERSLVALSEDGKLYATSIERSDMPAAPEFKLLSADVGSVLASKRHLIYQKTDGTLWGWGVNKAGQLGYGDLEFEHLTPVPVQPPVAVTVNGETARLSNGVIVRSGQTFVPLRSVFEKLGAKISWDENGKVAAVERQSGAGGSASGDTIILVDFKSSSITLNGKPVKLANDPFGIGGVSYLPLRFVSESLGSKVDWKKEENRIDIEMK</sequence>
<dbReference type="InterPro" id="IPR012854">
    <property type="entry name" value="Cu_amine_oxidase-like_N"/>
</dbReference>
<dbReference type="SUPFAM" id="SSF55383">
    <property type="entry name" value="Copper amine oxidase, domain N"/>
    <property type="match status" value="2"/>
</dbReference>
<comment type="caution">
    <text evidence="3">The sequence shown here is derived from an EMBL/GenBank/DDBJ whole genome shotgun (WGS) entry which is preliminary data.</text>
</comment>
<gene>
    <name evidence="3" type="ORF">H7B90_16345</name>
</gene>
<dbReference type="Proteomes" id="UP000553776">
    <property type="component" value="Unassembled WGS sequence"/>
</dbReference>
<dbReference type="InterPro" id="IPR009091">
    <property type="entry name" value="RCC1/BLIP-II"/>
</dbReference>
<dbReference type="EMBL" id="JACJVR010000063">
    <property type="protein sequence ID" value="MBB6692979.1"/>
    <property type="molecule type" value="Genomic_DNA"/>
</dbReference>
<dbReference type="InterPro" id="IPR036582">
    <property type="entry name" value="Mao_N_sf"/>
</dbReference>
<dbReference type="AlphaFoldDB" id="A0A841TZJ6"/>
<dbReference type="Pfam" id="PF00415">
    <property type="entry name" value="RCC1"/>
    <property type="match status" value="1"/>
</dbReference>
<keyword evidence="1" id="KW-0732">Signal</keyword>
<dbReference type="PANTHER" id="PTHR45982">
    <property type="entry name" value="REGULATOR OF CHROMOSOME CONDENSATION"/>
    <property type="match status" value="1"/>
</dbReference>
<feature type="signal peptide" evidence="1">
    <location>
        <begin position="1"/>
        <end position="22"/>
    </location>
</feature>
<evidence type="ECO:0000313" key="3">
    <source>
        <dbReference type="EMBL" id="MBB6692979.1"/>
    </source>
</evidence>
<protein>
    <submittedName>
        <fullName evidence="3">Copper amine oxidase</fullName>
    </submittedName>
</protein>
<reference evidence="3 4" key="1">
    <citation type="submission" date="2020-08" db="EMBL/GenBank/DDBJ databases">
        <title>Cohnella phylogeny.</title>
        <authorList>
            <person name="Dunlap C."/>
        </authorList>
    </citation>
    <scope>NUCLEOTIDE SEQUENCE [LARGE SCALE GENOMIC DNA]</scope>
    <source>
        <strain evidence="3 4">DSM 25239</strain>
    </source>
</reference>
<dbReference type="GO" id="GO:0005085">
    <property type="term" value="F:guanyl-nucleotide exchange factor activity"/>
    <property type="evidence" value="ECO:0007669"/>
    <property type="project" value="TreeGrafter"/>
</dbReference>
<feature type="domain" description="Copper amine oxidase-like N-terminal" evidence="2">
    <location>
        <begin position="391"/>
        <end position="506"/>
    </location>
</feature>
<dbReference type="Pfam" id="PF07833">
    <property type="entry name" value="Cu_amine_oxidN1"/>
    <property type="match status" value="1"/>
</dbReference>
<dbReference type="RefSeq" id="WP_185136960.1">
    <property type="nucleotide sequence ID" value="NZ_JACJVR010000063.1"/>
</dbReference>
<evidence type="ECO:0000256" key="1">
    <source>
        <dbReference type="SAM" id="SignalP"/>
    </source>
</evidence>
<dbReference type="SUPFAM" id="SSF50985">
    <property type="entry name" value="RCC1/BLIP-II"/>
    <property type="match status" value="2"/>
</dbReference>
<organism evidence="3 4">
    <name type="scientific">Cohnella xylanilytica</name>
    <dbReference type="NCBI Taxonomy" id="557555"/>
    <lineage>
        <taxon>Bacteria</taxon>
        <taxon>Bacillati</taxon>
        <taxon>Bacillota</taxon>
        <taxon>Bacilli</taxon>
        <taxon>Bacillales</taxon>
        <taxon>Paenibacillaceae</taxon>
        <taxon>Cohnella</taxon>
    </lineage>
</organism>
<proteinExistence type="predicted"/>
<accession>A0A841TZJ6</accession>